<evidence type="ECO:0000313" key="3">
    <source>
        <dbReference type="Proteomes" id="UP000628775"/>
    </source>
</evidence>
<feature type="transmembrane region" description="Helical" evidence="1">
    <location>
        <begin position="121"/>
        <end position="141"/>
    </location>
</feature>
<keyword evidence="1" id="KW-0472">Membrane</keyword>
<proteinExistence type="predicted"/>
<reference evidence="2" key="2">
    <citation type="submission" date="2020-09" db="EMBL/GenBank/DDBJ databases">
        <authorList>
            <person name="Sun Q."/>
            <person name="Zhou Y."/>
        </authorList>
    </citation>
    <scope>NUCLEOTIDE SEQUENCE</scope>
    <source>
        <strain evidence="2">CGMCC 1.15371</strain>
    </source>
</reference>
<dbReference type="EMBL" id="BMIR01000002">
    <property type="protein sequence ID" value="GGE30857.1"/>
    <property type="molecule type" value="Genomic_DNA"/>
</dbReference>
<feature type="transmembrane region" description="Helical" evidence="1">
    <location>
        <begin position="9"/>
        <end position="31"/>
    </location>
</feature>
<feature type="transmembrane region" description="Helical" evidence="1">
    <location>
        <begin position="161"/>
        <end position="180"/>
    </location>
</feature>
<feature type="transmembrane region" description="Helical" evidence="1">
    <location>
        <begin position="51"/>
        <end position="78"/>
    </location>
</feature>
<evidence type="ECO:0000256" key="1">
    <source>
        <dbReference type="SAM" id="Phobius"/>
    </source>
</evidence>
<name>A0A8J2VNJ3_9BACL</name>
<feature type="transmembrane region" description="Helical" evidence="1">
    <location>
        <begin position="90"/>
        <end position="109"/>
    </location>
</feature>
<dbReference type="RefSeq" id="WP_229672250.1">
    <property type="nucleotide sequence ID" value="NZ_BMIR01000002.1"/>
</dbReference>
<reference evidence="2" key="1">
    <citation type="journal article" date="2014" name="Int. J. Syst. Evol. Microbiol.">
        <title>Complete genome sequence of Corynebacterium casei LMG S-19264T (=DSM 44701T), isolated from a smear-ripened cheese.</title>
        <authorList>
            <consortium name="US DOE Joint Genome Institute (JGI-PGF)"/>
            <person name="Walter F."/>
            <person name="Albersmeier A."/>
            <person name="Kalinowski J."/>
            <person name="Ruckert C."/>
        </authorList>
    </citation>
    <scope>NUCLEOTIDE SEQUENCE</scope>
    <source>
        <strain evidence="2">CGMCC 1.15371</strain>
    </source>
</reference>
<keyword evidence="1" id="KW-1133">Transmembrane helix</keyword>
<comment type="caution">
    <text evidence="2">The sequence shown here is derived from an EMBL/GenBank/DDBJ whole genome shotgun (WGS) entry which is preliminary data.</text>
</comment>
<accession>A0A8J2VNJ3</accession>
<dbReference type="Proteomes" id="UP000628775">
    <property type="component" value="Unassembled WGS sequence"/>
</dbReference>
<feature type="transmembrane region" description="Helical" evidence="1">
    <location>
        <begin position="186"/>
        <end position="207"/>
    </location>
</feature>
<evidence type="ECO:0008006" key="4">
    <source>
        <dbReference type="Google" id="ProtNLM"/>
    </source>
</evidence>
<sequence>MSKIARKRLYVGLMCFSTLYLLYIVYFNFIYDPQASVFLGHKGDQVHEVRQSLWIAVLHGHILFACLALLSGAYNFFTKQKQAYRMIHRWNGYLYFISVFLVSLSSGYMAPYSTGGRVNSIVFNLINIIWPLFTLIAVIMIRRKQVIDHQRWMIRSYSFCFTNSIIHLLTFISTMLGGSYTLSYTVGVYGALIMNLLIPELVIRYIIHLPRQRNKRVS</sequence>
<keyword evidence="1" id="KW-0812">Transmembrane</keyword>
<keyword evidence="3" id="KW-1185">Reference proteome</keyword>
<dbReference type="Pfam" id="PF10067">
    <property type="entry name" value="DUF2306"/>
    <property type="match status" value="1"/>
</dbReference>
<dbReference type="AlphaFoldDB" id="A0A8J2VNJ3"/>
<gene>
    <name evidence="2" type="ORF">GCM10011391_06850</name>
</gene>
<dbReference type="InterPro" id="IPR018750">
    <property type="entry name" value="DUF2306_membrane"/>
</dbReference>
<protein>
    <recommendedName>
        <fullName evidence="4">DUF2306 domain-containing protein</fullName>
    </recommendedName>
</protein>
<organism evidence="2 3">
    <name type="scientific">Pullulanibacillus camelliae</name>
    <dbReference type="NCBI Taxonomy" id="1707096"/>
    <lineage>
        <taxon>Bacteria</taxon>
        <taxon>Bacillati</taxon>
        <taxon>Bacillota</taxon>
        <taxon>Bacilli</taxon>
        <taxon>Bacillales</taxon>
        <taxon>Sporolactobacillaceae</taxon>
        <taxon>Pullulanibacillus</taxon>
    </lineage>
</organism>
<evidence type="ECO:0000313" key="2">
    <source>
        <dbReference type="EMBL" id="GGE30857.1"/>
    </source>
</evidence>